<dbReference type="SUPFAM" id="SSF56784">
    <property type="entry name" value="HAD-like"/>
    <property type="match status" value="1"/>
</dbReference>
<dbReference type="CDD" id="cd07516">
    <property type="entry name" value="HAD_Pase"/>
    <property type="match status" value="1"/>
</dbReference>
<name>A0ABR9ZVS4_9FIRM</name>
<dbReference type="Gene3D" id="3.40.50.1000">
    <property type="entry name" value="HAD superfamily/HAD-like"/>
    <property type="match status" value="1"/>
</dbReference>
<organism evidence="1 2">
    <name type="scientific">Fusibacter ferrireducens</name>
    <dbReference type="NCBI Taxonomy" id="2785058"/>
    <lineage>
        <taxon>Bacteria</taxon>
        <taxon>Bacillati</taxon>
        <taxon>Bacillota</taxon>
        <taxon>Clostridia</taxon>
        <taxon>Eubacteriales</taxon>
        <taxon>Eubacteriales Family XII. Incertae Sedis</taxon>
        <taxon>Fusibacter</taxon>
    </lineage>
</organism>
<dbReference type="Proteomes" id="UP000614200">
    <property type="component" value="Unassembled WGS sequence"/>
</dbReference>
<gene>
    <name evidence="1" type="ORF">ISU02_12870</name>
</gene>
<dbReference type="SFLD" id="SFLDS00003">
    <property type="entry name" value="Haloacid_Dehalogenase"/>
    <property type="match status" value="1"/>
</dbReference>
<dbReference type="NCBIfam" id="TIGR01484">
    <property type="entry name" value="HAD-SF-IIB"/>
    <property type="match status" value="1"/>
</dbReference>
<dbReference type="EMBL" id="JADKNH010000007">
    <property type="protein sequence ID" value="MBF4694005.1"/>
    <property type="molecule type" value="Genomic_DNA"/>
</dbReference>
<evidence type="ECO:0000313" key="2">
    <source>
        <dbReference type="Proteomes" id="UP000614200"/>
    </source>
</evidence>
<evidence type="ECO:0000313" key="1">
    <source>
        <dbReference type="EMBL" id="MBF4694005.1"/>
    </source>
</evidence>
<keyword evidence="2" id="KW-1185">Reference proteome</keyword>
<dbReference type="PANTHER" id="PTHR10000:SF8">
    <property type="entry name" value="HAD SUPERFAMILY HYDROLASE-LIKE, TYPE 3"/>
    <property type="match status" value="1"/>
</dbReference>
<dbReference type="InterPro" id="IPR023214">
    <property type="entry name" value="HAD_sf"/>
</dbReference>
<dbReference type="InterPro" id="IPR006379">
    <property type="entry name" value="HAD-SF_hydro_IIB"/>
</dbReference>
<sequence>MANKKLIVSDIDGTLLRSDKTISEKTRHKIFDLIEQGHLFAIATGRMHNAGRIVTMDLDYDGFLISCNGAVVKHLKTGEVIQAIEIPKALVKEVVSICHKYDAYFHLYDSDMIYSEKNMNLAHKYAEGMKKLPNAYHFKVAFHSDLMPLVDDVTVYKIGLWSEKPEIFETIMSEIKKIEGLETCKSLETSFDVMAKGVTKATGIEAIRAHYDIPLEDVLAFGDNENDMDMIQYAGVGVAMSNATAELKAVANYIAKSNDEDGLRLALEDLIG</sequence>
<dbReference type="Gene3D" id="3.30.1240.10">
    <property type="match status" value="1"/>
</dbReference>
<protein>
    <submittedName>
        <fullName evidence="1">HAD family phosphatase</fullName>
    </submittedName>
</protein>
<dbReference type="InterPro" id="IPR000150">
    <property type="entry name" value="Cof"/>
</dbReference>
<proteinExistence type="predicted"/>
<dbReference type="SFLD" id="SFLDG01140">
    <property type="entry name" value="C2.B:_Phosphomannomutase_and_P"/>
    <property type="match status" value="1"/>
</dbReference>
<dbReference type="NCBIfam" id="TIGR00099">
    <property type="entry name" value="Cof-subfamily"/>
    <property type="match status" value="1"/>
</dbReference>
<dbReference type="Pfam" id="PF08282">
    <property type="entry name" value="Hydrolase_3"/>
    <property type="match status" value="1"/>
</dbReference>
<dbReference type="RefSeq" id="WP_194702239.1">
    <property type="nucleotide sequence ID" value="NZ_JADKNH010000007.1"/>
</dbReference>
<accession>A0ABR9ZVS4</accession>
<dbReference type="SFLD" id="SFLDG01144">
    <property type="entry name" value="C2.B.4:_PGP_Like"/>
    <property type="match status" value="1"/>
</dbReference>
<dbReference type="InterPro" id="IPR036412">
    <property type="entry name" value="HAD-like_sf"/>
</dbReference>
<dbReference type="PROSITE" id="PS01229">
    <property type="entry name" value="COF_2"/>
    <property type="match status" value="1"/>
</dbReference>
<reference evidence="1 2" key="1">
    <citation type="submission" date="2020-11" db="EMBL/GenBank/DDBJ databases">
        <title>Fusibacter basophilias sp. nov.</title>
        <authorList>
            <person name="Qiu D."/>
        </authorList>
    </citation>
    <scope>NUCLEOTIDE SEQUENCE [LARGE SCALE GENOMIC DNA]</scope>
    <source>
        <strain evidence="1 2">Q10-2</strain>
    </source>
</reference>
<dbReference type="PANTHER" id="PTHR10000">
    <property type="entry name" value="PHOSPHOSERINE PHOSPHATASE"/>
    <property type="match status" value="1"/>
</dbReference>
<comment type="caution">
    <text evidence="1">The sequence shown here is derived from an EMBL/GenBank/DDBJ whole genome shotgun (WGS) entry which is preliminary data.</text>
</comment>